<keyword evidence="3" id="KW-1185">Reference proteome</keyword>
<comment type="caution">
    <text evidence="2">The sequence shown here is derived from an EMBL/GenBank/DDBJ whole genome shotgun (WGS) entry which is preliminary data.</text>
</comment>
<sequence>MSQAKSLKQLKDDVAKGSKVPAWQQRLMFEDKVLDENLLSQLLLESRMPDGKGHLQLVKIPPIAGTHLGSAACLCTPAANEVCWGYNAAVKTTCPQCDHAIASKHISSTDGCRRNGDAYGFVRLTCESCGLTQKHGWDEKD</sequence>
<reference evidence="2" key="1">
    <citation type="submission" date="2021-02" db="EMBL/GenBank/DDBJ databases">
        <authorList>
            <person name="Dougan E. K."/>
            <person name="Rhodes N."/>
            <person name="Thang M."/>
            <person name="Chan C."/>
        </authorList>
    </citation>
    <scope>NUCLEOTIDE SEQUENCE</scope>
</reference>
<dbReference type="InterPro" id="IPR000626">
    <property type="entry name" value="Ubiquitin-like_dom"/>
</dbReference>
<accession>A0A812LQM9</accession>
<organism evidence="2 3">
    <name type="scientific">Symbiodinium pilosum</name>
    <name type="common">Dinoflagellate</name>
    <dbReference type="NCBI Taxonomy" id="2952"/>
    <lineage>
        <taxon>Eukaryota</taxon>
        <taxon>Sar</taxon>
        <taxon>Alveolata</taxon>
        <taxon>Dinophyceae</taxon>
        <taxon>Suessiales</taxon>
        <taxon>Symbiodiniaceae</taxon>
        <taxon>Symbiodinium</taxon>
    </lineage>
</organism>
<dbReference type="AlphaFoldDB" id="A0A812LQM9"/>
<dbReference type="EMBL" id="CAJNIZ010006180">
    <property type="protein sequence ID" value="CAE7247797.1"/>
    <property type="molecule type" value="Genomic_DNA"/>
</dbReference>
<evidence type="ECO:0000259" key="1">
    <source>
        <dbReference type="PROSITE" id="PS50053"/>
    </source>
</evidence>
<evidence type="ECO:0000313" key="3">
    <source>
        <dbReference type="Proteomes" id="UP000649617"/>
    </source>
</evidence>
<dbReference type="Proteomes" id="UP000649617">
    <property type="component" value="Unassembled WGS sequence"/>
</dbReference>
<dbReference type="PROSITE" id="PS50053">
    <property type="entry name" value="UBIQUITIN_2"/>
    <property type="match status" value="1"/>
</dbReference>
<dbReference type="OrthoDB" id="408876at2759"/>
<protein>
    <recommendedName>
        <fullName evidence="1">Ubiquitin-like domain-containing protein</fullName>
    </recommendedName>
</protein>
<proteinExistence type="predicted"/>
<name>A0A812LQM9_SYMPI</name>
<feature type="domain" description="Ubiquitin-like" evidence="1">
    <location>
        <begin position="1"/>
        <end position="51"/>
    </location>
</feature>
<gene>
    <name evidence="2" type="ORF">SPIL2461_LOCUS4607</name>
</gene>
<evidence type="ECO:0000313" key="2">
    <source>
        <dbReference type="EMBL" id="CAE7247797.1"/>
    </source>
</evidence>